<dbReference type="GO" id="GO:0005829">
    <property type="term" value="C:cytosol"/>
    <property type="evidence" value="ECO:0007669"/>
    <property type="project" value="UniProtKB-ARBA"/>
</dbReference>
<reference evidence="4 5" key="2">
    <citation type="journal article" date="2006" name="J. Microbiol. Methods">
        <title>Genomic flank-sequencing of plasposon insertion sites for rapid identification of functional genes.</title>
        <authorList>
            <person name="Leveau J.H."/>
            <person name="Gerards S."/>
            <person name="Fritsche K."/>
            <person name="Zondag G."/>
            <person name="van Veen J.A."/>
        </authorList>
    </citation>
    <scope>NUCLEOTIDE SEQUENCE [LARGE SCALE GENOMIC DNA]</scope>
    <source>
        <strain evidence="4 5">Ter331</strain>
    </source>
</reference>
<dbReference type="GO" id="GO:0003677">
    <property type="term" value="F:DNA binding"/>
    <property type="evidence" value="ECO:0007669"/>
    <property type="project" value="UniProtKB-KW"/>
</dbReference>
<dbReference type="KEGG" id="cfu:CFU_1472"/>
<keyword evidence="5" id="KW-1185">Reference proteome</keyword>
<dbReference type="Pfam" id="PF00313">
    <property type="entry name" value="CSD"/>
    <property type="match status" value="1"/>
</dbReference>
<proteinExistence type="predicted"/>
<evidence type="ECO:0000256" key="2">
    <source>
        <dbReference type="SAM" id="Phobius"/>
    </source>
</evidence>
<dbReference type="STRING" id="1005048.CFU_1472"/>
<dbReference type="eggNOG" id="COG3326">
    <property type="taxonomic scope" value="Bacteria"/>
</dbReference>
<dbReference type="Pfam" id="PF06961">
    <property type="entry name" value="DUF1294"/>
    <property type="match status" value="1"/>
</dbReference>
<reference evidence="4 5" key="3">
    <citation type="journal article" date="2008" name="FEMS Microbiol. Ecol.">
        <title>Identification and characterization of genes underlying chitinolysis in Collimonas fungivorans Ter331.</title>
        <authorList>
            <person name="Fritsche K."/>
            <person name="de Boer W."/>
            <person name="Gerards S."/>
            <person name="van den Berg M."/>
            <person name="van Veen J.A."/>
            <person name="Leveau J.H."/>
        </authorList>
    </citation>
    <scope>NUCLEOTIDE SEQUENCE [LARGE SCALE GENOMIC DNA]</scope>
    <source>
        <strain evidence="4 5">Ter331</strain>
    </source>
</reference>
<dbReference type="InterPro" id="IPR011129">
    <property type="entry name" value="CSD"/>
</dbReference>
<keyword evidence="2" id="KW-1133">Transmembrane helix</keyword>
<dbReference type="CDD" id="cd04458">
    <property type="entry name" value="CSP_CDS"/>
    <property type="match status" value="1"/>
</dbReference>
<keyword evidence="4" id="KW-0238">DNA-binding</keyword>
<dbReference type="InterPro" id="IPR002059">
    <property type="entry name" value="CSP_DNA-bd"/>
</dbReference>
<dbReference type="SMART" id="SM00357">
    <property type="entry name" value="CSP"/>
    <property type="match status" value="1"/>
</dbReference>
<name>G0AB98_COLFT</name>
<keyword evidence="2" id="KW-0472">Membrane</keyword>
<organism evidence="4 5">
    <name type="scientific">Collimonas fungivorans (strain Ter331)</name>
    <dbReference type="NCBI Taxonomy" id="1005048"/>
    <lineage>
        <taxon>Bacteria</taxon>
        <taxon>Pseudomonadati</taxon>
        <taxon>Pseudomonadota</taxon>
        <taxon>Betaproteobacteria</taxon>
        <taxon>Burkholderiales</taxon>
        <taxon>Oxalobacteraceae</taxon>
        <taxon>Collimonas</taxon>
    </lineage>
</organism>
<dbReference type="Gene3D" id="2.40.50.140">
    <property type="entry name" value="Nucleic acid-binding proteins"/>
    <property type="match status" value="1"/>
</dbReference>
<dbReference type="PANTHER" id="PTHR12962:SF1">
    <property type="entry name" value="COLD SHOCK DOMAIN-CONTAINING PROTEIN CG9705"/>
    <property type="match status" value="1"/>
</dbReference>
<dbReference type="PANTHER" id="PTHR12962">
    <property type="entry name" value="CALCIUM-REGULATED HEAT STABLE PROTEIN CRHSP-24-RELATED"/>
    <property type="match status" value="1"/>
</dbReference>
<dbReference type="InterPro" id="IPR012340">
    <property type="entry name" value="NA-bd_OB-fold"/>
</dbReference>
<dbReference type="EMBL" id="CP002745">
    <property type="protein sequence ID" value="AEK61304.1"/>
    <property type="molecule type" value="Genomic_DNA"/>
</dbReference>
<gene>
    <name evidence="4" type="ordered locus">CFU_1472</name>
</gene>
<dbReference type="SUPFAM" id="SSF50249">
    <property type="entry name" value="Nucleic acid-binding proteins"/>
    <property type="match status" value="1"/>
</dbReference>
<evidence type="ECO:0000313" key="4">
    <source>
        <dbReference type="EMBL" id="AEK61304.1"/>
    </source>
</evidence>
<feature type="transmembrane region" description="Helical" evidence="2">
    <location>
        <begin position="168"/>
        <end position="189"/>
    </location>
</feature>
<reference evidence="5" key="6">
    <citation type="submission" date="2011-05" db="EMBL/GenBank/DDBJ databases">
        <title>Complete sequence of Collimonas fungivorans Ter331.</title>
        <authorList>
            <person name="Leveau J.H."/>
        </authorList>
    </citation>
    <scope>NUCLEOTIDE SEQUENCE [LARGE SCALE GENOMIC DNA]</scope>
    <source>
        <strain evidence="5">Ter331</strain>
    </source>
</reference>
<dbReference type="HOGENOM" id="CLU_091970_0_0_4"/>
<evidence type="ECO:0000313" key="5">
    <source>
        <dbReference type="Proteomes" id="UP000008392"/>
    </source>
</evidence>
<feature type="domain" description="CSD" evidence="3">
    <location>
        <begin position="2"/>
        <end position="67"/>
    </location>
</feature>
<feature type="transmembrane region" description="Helical" evidence="2">
    <location>
        <begin position="106"/>
        <end position="125"/>
    </location>
</feature>
<dbReference type="AlphaFoldDB" id="G0AB98"/>
<dbReference type="PROSITE" id="PS51857">
    <property type="entry name" value="CSD_2"/>
    <property type="match status" value="1"/>
</dbReference>
<dbReference type="GO" id="GO:0043488">
    <property type="term" value="P:regulation of mRNA stability"/>
    <property type="evidence" value="ECO:0007669"/>
    <property type="project" value="TreeGrafter"/>
</dbReference>
<dbReference type="GO" id="GO:0003730">
    <property type="term" value="F:mRNA 3'-UTR binding"/>
    <property type="evidence" value="ECO:0007669"/>
    <property type="project" value="TreeGrafter"/>
</dbReference>
<dbReference type="InterPro" id="IPR010718">
    <property type="entry name" value="DUF1294"/>
</dbReference>
<dbReference type="eggNOG" id="COG1278">
    <property type="taxonomic scope" value="Bacteria"/>
</dbReference>
<keyword evidence="1" id="KW-0597">Phosphoprotein</keyword>
<dbReference type="InterPro" id="IPR052069">
    <property type="entry name" value="Ca-reg_mRNA-binding_domain"/>
</dbReference>
<feature type="transmembrane region" description="Helical" evidence="2">
    <location>
        <begin position="80"/>
        <end position="100"/>
    </location>
</feature>
<protein>
    <submittedName>
        <fullName evidence="4">Cold-shock DNA-binding domain protein</fullName>
    </submittedName>
</protein>
<evidence type="ECO:0000259" key="3">
    <source>
        <dbReference type="PROSITE" id="PS51857"/>
    </source>
</evidence>
<reference evidence="4 5" key="4">
    <citation type="journal article" date="2010" name="Environ. Microbiol.">
        <title>The bacterial genus Collimonas: mycophagy, weathering and other adaptive solutions to life in oligotrophic soil environments.</title>
        <authorList>
            <person name="Leveau J.H."/>
            <person name="Uroz S."/>
            <person name="de Boer W."/>
        </authorList>
    </citation>
    <scope>NUCLEOTIDE SEQUENCE [LARGE SCALE GENOMIC DNA]</scope>
    <source>
        <strain evidence="4 5">Ter331</strain>
    </source>
</reference>
<evidence type="ECO:0000256" key="1">
    <source>
        <dbReference type="ARBA" id="ARBA00022553"/>
    </source>
</evidence>
<reference evidence="4 5" key="5">
    <citation type="journal article" date="2011" name="ISME J.">
        <title>Dual transcriptional profiling of a bacterial/fungal confrontation: Collimonas fungivorans versus Aspergillus niger.</title>
        <authorList>
            <person name="Mela F."/>
            <person name="Fritsche K."/>
            <person name="de Boer W."/>
            <person name="van Veen J.A."/>
            <person name="de Graaff L.H."/>
            <person name="van den Berg M."/>
            <person name="Leveau J.H."/>
        </authorList>
    </citation>
    <scope>NUCLEOTIDE SEQUENCE [LARGE SCALE GENOMIC DNA]</scope>
    <source>
        <strain evidence="4 5">Ter331</strain>
    </source>
</reference>
<dbReference type="RefSeq" id="WP_014005458.1">
    <property type="nucleotide sequence ID" value="NC_015856.1"/>
</dbReference>
<sequence>MRYQGKIANWKDDQGFGFVVPNGRKERAFVHIKAFAGRSRRPADGDLITYELIMDEKGRFRADQIRFAGERTASAAPSGAGWFGLAFTALFFCFLLVAALMTWIPLAVPALYLAASVIAFFAYAFDKDAAQNKRWRTKESTLHLLGLAGGWPGALLAQKTMRHKSKKVEFQAVFWITVILNCCALGWILTRSGAGFLRSAIVLGA</sequence>
<dbReference type="Proteomes" id="UP000008392">
    <property type="component" value="Chromosome"/>
</dbReference>
<reference evidence="4 5" key="1">
    <citation type="journal article" date="2004" name="Environ. Microbiol.">
        <title>Phylogeny-function analysis of (meta)genomic libraries: screening for expression of ribosomal RNA genes by large-insert library fluorescent in situ hybridization (LIL-FISH).</title>
        <authorList>
            <person name="Leveau J.H."/>
            <person name="Gerards S."/>
            <person name="de Boer W."/>
            <person name="van Veen J.A."/>
        </authorList>
    </citation>
    <scope>NUCLEOTIDE SEQUENCE [LARGE SCALE GENOMIC DNA]</scope>
    <source>
        <strain evidence="4 5">Ter331</strain>
    </source>
</reference>
<keyword evidence="2" id="KW-0812">Transmembrane</keyword>
<accession>G0AB98</accession>